<sequence>MKKSILSFFLLFASIVLLAQTKYSSPLGNFQITFPGTPEYSNSNVDISDGTIRLHMFIYSGENEIFMVACADYPDGYIGGQENHKTFIDNAAEGFFGELNIVAGNRKDVKCKKYKGAEFSGQGNEYGVIYRVYIAKNTVFQVAIMATNSYPEAKAASAFFKSFKITI</sequence>
<name>A0A644W5R0_9ZZZZ</name>
<evidence type="ECO:0008006" key="2">
    <source>
        <dbReference type="Google" id="ProtNLM"/>
    </source>
</evidence>
<comment type="caution">
    <text evidence="1">The sequence shown here is derived from an EMBL/GenBank/DDBJ whole genome shotgun (WGS) entry which is preliminary data.</text>
</comment>
<accession>A0A644W5R0</accession>
<organism evidence="1">
    <name type="scientific">bioreactor metagenome</name>
    <dbReference type="NCBI Taxonomy" id="1076179"/>
    <lineage>
        <taxon>unclassified sequences</taxon>
        <taxon>metagenomes</taxon>
        <taxon>ecological metagenomes</taxon>
    </lineage>
</organism>
<reference evidence="1" key="1">
    <citation type="submission" date="2019-08" db="EMBL/GenBank/DDBJ databases">
        <authorList>
            <person name="Kucharzyk K."/>
            <person name="Murdoch R.W."/>
            <person name="Higgins S."/>
            <person name="Loffler F."/>
        </authorList>
    </citation>
    <scope>NUCLEOTIDE SEQUENCE</scope>
</reference>
<proteinExistence type="predicted"/>
<dbReference type="EMBL" id="VSSQ01000573">
    <property type="protein sequence ID" value="MPL97753.1"/>
    <property type="molecule type" value="Genomic_DNA"/>
</dbReference>
<protein>
    <recommendedName>
        <fullName evidence="2">DUF1795 domain-containing protein</fullName>
    </recommendedName>
</protein>
<gene>
    <name evidence="1" type="ORF">SDC9_43948</name>
</gene>
<evidence type="ECO:0000313" key="1">
    <source>
        <dbReference type="EMBL" id="MPL97753.1"/>
    </source>
</evidence>
<dbReference type="AlphaFoldDB" id="A0A644W5R0"/>